<organism evidence="1 2">
    <name type="scientific">Saccharopolyspora gloriosae</name>
    <dbReference type="NCBI Taxonomy" id="455344"/>
    <lineage>
        <taxon>Bacteria</taxon>
        <taxon>Bacillati</taxon>
        <taxon>Actinomycetota</taxon>
        <taxon>Actinomycetes</taxon>
        <taxon>Pseudonocardiales</taxon>
        <taxon>Pseudonocardiaceae</taxon>
        <taxon>Saccharopolyspora</taxon>
    </lineage>
</organism>
<dbReference type="EMBL" id="JACHIV010000001">
    <property type="protein sequence ID" value="MBB5068742.1"/>
    <property type="molecule type" value="Genomic_DNA"/>
</dbReference>
<evidence type="ECO:0000313" key="1">
    <source>
        <dbReference type="EMBL" id="MBB5068742.1"/>
    </source>
</evidence>
<name>A0A840NHU3_9PSEU</name>
<keyword evidence="2" id="KW-1185">Reference proteome</keyword>
<sequence>MNHIIVALSVEALGLFSIAGAITAWTRSVLRATPR</sequence>
<accession>A0A840NHU3</accession>
<comment type="caution">
    <text evidence="1">The sequence shown here is derived from an EMBL/GenBank/DDBJ whole genome shotgun (WGS) entry which is preliminary data.</text>
</comment>
<proteinExistence type="predicted"/>
<evidence type="ECO:0000313" key="2">
    <source>
        <dbReference type="Proteomes" id="UP000580474"/>
    </source>
</evidence>
<gene>
    <name evidence="1" type="ORF">BJ969_001830</name>
</gene>
<reference evidence="1 2" key="1">
    <citation type="submission" date="2020-08" db="EMBL/GenBank/DDBJ databases">
        <title>Sequencing the genomes of 1000 actinobacteria strains.</title>
        <authorList>
            <person name="Klenk H.-P."/>
        </authorList>
    </citation>
    <scope>NUCLEOTIDE SEQUENCE [LARGE SCALE GENOMIC DNA]</scope>
    <source>
        <strain evidence="1 2">DSM 45582</strain>
    </source>
</reference>
<dbReference type="AlphaFoldDB" id="A0A840NHU3"/>
<protein>
    <submittedName>
        <fullName evidence="1">Uncharacterized protein</fullName>
    </submittedName>
</protein>
<dbReference type="Proteomes" id="UP000580474">
    <property type="component" value="Unassembled WGS sequence"/>
</dbReference>